<feature type="domain" description="DUF4097" evidence="2">
    <location>
        <begin position="157"/>
        <end position="266"/>
    </location>
</feature>
<comment type="caution">
    <text evidence="3">The sequence shown here is derived from an EMBL/GenBank/DDBJ whole genome shotgun (WGS) entry which is preliminary data.</text>
</comment>
<dbReference type="InterPro" id="IPR025164">
    <property type="entry name" value="Toastrack_DUF4097"/>
</dbReference>
<dbReference type="Pfam" id="PF13349">
    <property type="entry name" value="DUF4097"/>
    <property type="match status" value="1"/>
</dbReference>
<name>A0A4R3LQF9_9GAMM</name>
<proteinExistence type="predicted"/>
<reference evidence="3 4" key="1">
    <citation type="submission" date="2019-03" db="EMBL/GenBank/DDBJ databases">
        <title>Genomic Encyclopedia of Type Strains, Phase IV (KMG-IV): sequencing the most valuable type-strain genomes for metagenomic binning, comparative biology and taxonomic classification.</title>
        <authorList>
            <person name="Goeker M."/>
        </authorList>
    </citation>
    <scope>NUCLEOTIDE SEQUENCE [LARGE SCALE GENOMIC DNA]</scope>
    <source>
        <strain evidence="3 4">DSM 21944</strain>
    </source>
</reference>
<keyword evidence="1" id="KW-0732">Signal</keyword>
<keyword evidence="4" id="KW-1185">Reference proteome</keyword>
<dbReference type="RefSeq" id="WP_132577226.1">
    <property type="nucleotide sequence ID" value="NZ_JBHLWF010000007.1"/>
</dbReference>
<protein>
    <recommendedName>
        <fullName evidence="2">DUF4097 domain-containing protein</fullName>
    </recommendedName>
</protein>
<feature type="chain" id="PRO_5020411572" description="DUF4097 domain-containing protein" evidence="1">
    <location>
        <begin position="18"/>
        <end position="286"/>
    </location>
</feature>
<evidence type="ECO:0000313" key="4">
    <source>
        <dbReference type="Proteomes" id="UP000294599"/>
    </source>
</evidence>
<sequence length="286" mass="31154">MRNALILLLVCGLTACASGSRQFKPELRFDPPSTEFEGLQIGRMEQWSAPLPANAEIEVINPYGDVYVRHNRGGSNFGVSGVIQRLGHDPAIENIDLRAGKDHVRVEVSYPKGIDTTPDGFNRPGRVDLAVLVPQGTTLRVRTRDGVITGKRVRANIEARSESGLINLSTTGWMDLASDSGRIQMVLIGERWNHEHKAETRSGSIEVEFPTKAPLAVHAQTSGTIKVEPEALAQHLVLDGHTLSGHWGDAPAAHRIDAKSETGDISFTLYGWMRESVADAPAGSRR</sequence>
<dbReference type="AlphaFoldDB" id="A0A4R3LQF9"/>
<organism evidence="3 4">
    <name type="scientific">Pseudofulvimonas gallinarii</name>
    <dbReference type="NCBI Taxonomy" id="634155"/>
    <lineage>
        <taxon>Bacteria</taxon>
        <taxon>Pseudomonadati</taxon>
        <taxon>Pseudomonadota</taxon>
        <taxon>Gammaproteobacteria</taxon>
        <taxon>Lysobacterales</taxon>
        <taxon>Rhodanobacteraceae</taxon>
        <taxon>Pseudofulvimonas</taxon>
    </lineage>
</organism>
<dbReference type="OrthoDB" id="6064646at2"/>
<evidence type="ECO:0000259" key="2">
    <source>
        <dbReference type="Pfam" id="PF13349"/>
    </source>
</evidence>
<gene>
    <name evidence="3" type="ORF">EDC25_10355</name>
</gene>
<dbReference type="Proteomes" id="UP000294599">
    <property type="component" value="Unassembled WGS sequence"/>
</dbReference>
<accession>A0A4R3LQF9</accession>
<feature type="signal peptide" evidence="1">
    <location>
        <begin position="1"/>
        <end position="17"/>
    </location>
</feature>
<evidence type="ECO:0000313" key="3">
    <source>
        <dbReference type="EMBL" id="TCT00287.1"/>
    </source>
</evidence>
<evidence type="ECO:0000256" key="1">
    <source>
        <dbReference type="SAM" id="SignalP"/>
    </source>
</evidence>
<dbReference type="PROSITE" id="PS51257">
    <property type="entry name" value="PROKAR_LIPOPROTEIN"/>
    <property type="match status" value="1"/>
</dbReference>
<dbReference type="EMBL" id="SMAF01000003">
    <property type="protein sequence ID" value="TCT00287.1"/>
    <property type="molecule type" value="Genomic_DNA"/>
</dbReference>